<dbReference type="AlphaFoldDB" id="A0A9X2AXT2"/>
<keyword evidence="1" id="KW-0472">Membrane</keyword>
<evidence type="ECO:0000256" key="1">
    <source>
        <dbReference type="SAM" id="Phobius"/>
    </source>
</evidence>
<dbReference type="EMBL" id="JAJNNZ010000021">
    <property type="protein sequence ID" value="MCJ2378730.1"/>
    <property type="molecule type" value="Genomic_DNA"/>
</dbReference>
<keyword evidence="1" id="KW-1133">Transmembrane helix</keyword>
<dbReference type="RefSeq" id="WP_244359127.1">
    <property type="nucleotide sequence ID" value="NZ_JAJNNZ010000021.1"/>
</dbReference>
<keyword evidence="3" id="KW-1185">Reference proteome</keyword>
<organism evidence="2 3">
    <name type="scientific">Vibrio gelatinilyticus</name>
    <dbReference type="NCBI Taxonomy" id="2893468"/>
    <lineage>
        <taxon>Bacteria</taxon>
        <taxon>Pseudomonadati</taxon>
        <taxon>Pseudomonadota</taxon>
        <taxon>Gammaproteobacteria</taxon>
        <taxon>Vibrionales</taxon>
        <taxon>Vibrionaceae</taxon>
        <taxon>Vibrio</taxon>
    </lineage>
</organism>
<evidence type="ECO:0000313" key="3">
    <source>
        <dbReference type="Proteomes" id="UP001139488"/>
    </source>
</evidence>
<comment type="caution">
    <text evidence="2">The sequence shown here is derived from an EMBL/GenBank/DDBJ whole genome shotgun (WGS) entry which is preliminary data.</text>
</comment>
<reference evidence="2" key="1">
    <citation type="submission" date="2021-11" db="EMBL/GenBank/DDBJ databases">
        <title>Vibrio ZSDE26 sp. nov. and Vibrio ZSDZ34 sp. nov., isolated from coastal seawater in Qingdao.</title>
        <authorList>
            <person name="Zhang P."/>
        </authorList>
    </citation>
    <scope>NUCLEOTIDE SEQUENCE</scope>
    <source>
        <strain evidence="2">ZSDZ34</strain>
    </source>
</reference>
<evidence type="ECO:0000313" key="2">
    <source>
        <dbReference type="EMBL" id="MCJ2378730.1"/>
    </source>
</evidence>
<sequence length="122" mass="14610">MADIDRVVRRSRRIEQLLREQYRANGKGLHQLISSCEERLPHDVIAKLRYVATIRNKVVHEDDFELDDQQDFLQVCDECEEELTPRSNRFIWRAAFWLMALITLLALGFYYIHWEKVMTILS</sequence>
<protein>
    <submittedName>
        <fullName evidence="2">DUF4145 domain-containing protein</fullName>
    </submittedName>
</protein>
<accession>A0A9X2AXT2</accession>
<proteinExistence type="predicted"/>
<dbReference type="Proteomes" id="UP001139488">
    <property type="component" value="Unassembled WGS sequence"/>
</dbReference>
<feature type="transmembrane region" description="Helical" evidence="1">
    <location>
        <begin position="90"/>
        <end position="112"/>
    </location>
</feature>
<gene>
    <name evidence="2" type="ORF">LNL84_18115</name>
</gene>
<name>A0A9X2AXT2_9VIBR</name>
<keyword evidence="1" id="KW-0812">Transmembrane</keyword>